<feature type="coiled-coil region" evidence="1">
    <location>
        <begin position="338"/>
        <end position="379"/>
    </location>
</feature>
<accession>A0ABY6GS41</accession>
<evidence type="ECO:0000256" key="1">
    <source>
        <dbReference type="SAM" id="Coils"/>
    </source>
</evidence>
<feature type="coiled-coil region" evidence="1">
    <location>
        <begin position="403"/>
        <end position="430"/>
    </location>
</feature>
<reference evidence="2" key="1">
    <citation type="submission" date="2022-10" db="EMBL/GenBank/DDBJ databases">
        <title>Completed Genome Sequence of two octocoral isolated bacterium, Endozoicomonas euniceicola EF212T and Endozoicomonas gorgoniicola PS125T.</title>
        <authorList>
            <person name="Chiou Y.-J."/>
            <person name="Chen Y.-H."/>
        </authorList>
    </citation>
    <scope>NUCLEOTIDE SEQUENCE</scope>
    <source>
        <strain evidence="2">EF212</strain>
    </source>
</reference>
<sequence length="693" mass="78300">MQPGNTTGTTGTVGLEHFYPGMDGQHTINSKGEFVNRTVRKVENTVNKLISDRKGQLQKVQDDKQTSVYKRRIKTLKEHGDFHATAERLNAKGHKGRKGQLDIIDDEKLGKDIEAIKSIAKDSFVDEAIGNEKDNKIVISKGGLEKLTQKDLTIFFTQSINEAKTPHTLQTLNHFIDQGAKENGLSPKQLSTLKKALIKKADDMTRALPKTLESASGESHKIETKKLQYVHDLDSMLKTVAPGVLKVHKSTIQKEAVKAFIKATNHLKPHDSSFGETRKILAGIELDKKELLQPVLEETCKDTQQVEKALTRIDTEIKNTVKVMKDQLAEIKNRTLALQTAAKKLSEYQQNLNQLTIKLKAKVRDLKSKESEYNQLRNNAGSKLKRRFNASYQWARRTNRIEQKALAAQKEQLQQQFKELEGEILGQKRQYAYQRSELVSIRKKYSDSQDVSSGDAIDPRSTVGNTKFDKVLTGLEARNEIDESDVVTAHQYFSKLVQSNVPEETINRMAAKYEQLVEKESFDGYQALWAISSSYTNASGSNFEDDCTHEIAYLTEHAQLTPARSAKLYKKSDGQPESLQLESRLAEANPLDTADYSNNGIAEYVKEITEQNPQLKNEIDEICEFYLDGLEHDRKAFDNNSTGFNELFVDHYIALGVGIRALVDDQLSAKDACSQMTDYLQEREEELNRTSHL</sequence>
<dbReference type="RefSeq" id="WP_262597353.1">
    <property type="nucleotide sequence ID" value="NZ_CP103300.1"/>
</dbReference>
<evidence type="ECO:0000313" key="2">
    <source>
        <dbReference type="EMBL" id="UYM15377.1"/>
    </source>
</evidence>
<name>A0ABY6GS41_9GAMM</name>
<proteinExistence type="predicted"/>
<keyword evidence="1" id="KW-0175">Coiled coil</keyword>
<keyword evidence="3" id="KW-1185">Reference proteome</keyword>
<dbReference type="EMBL" id="CP103300">
    <property type="protein sequence ID" value="UYM15377.1"/>
    <property type="molecule type" value="Genomic_DNA"/>
</dbReference>
<organism evidence="2 3">
    <name type="scientific">Endozoicomonas euniceicola</name>
    <dbReference type="NCBI Taxonomy" id="1234143"/>
    <lineage>
        <taxon>Bacteria</taxon>
        <taxon>Pseudomonadati</taxon>
        <taxon>Pseudomonadota</taxon>
        <taxon>Gammaproteobacteria</taxon>
        <taxon>Oceanospirillales</taxon>
        <taxon>Endozoicomonadaceae</taxon>
        <taxon>Endozoicomonas</taxon>
    </lineage>
</organism>
<dbReference type="Proteomes" id="UP001163255">
    <property type="component" value="Chromosome"/>
</dbReference>
<evidence type="ECO:0000313" key="3">
    <source>
        <dbReference type="Proteomes" id="UP001163255"/>
    </source>
</evidence>
<gene>
    <name evidence="2" type="ORF">NX720_21385</name>
</gene>
<protein>
    <submittedName>
        <fullName evidence="2">Uncharacterized protein</fullName>
    </submittedName>
</protein>